<evidence type="ECO:0000313" key="2">
    <source>
        <dbReference type="Proteomes" id="UP000636479"/>
    </source>
</evidence>
<dbReference type="RefSeq" id="XP_037225032.1">
    <property type="nucleotide sequence ID" value="XM_037357122.1"/>
</dbReference>
<dbReference type="EMBL" id="JACAZF010000001">
    <property type="protein sequence ID" value="KAF7315009.1"/>
    <property type="molecule type" value="Genomic_DNA"/>
</dbReference>
<comment type="caution">
    <text evidence="1">The sequence shown here is derived from an EMBL/GenBank/DDBJ whole genome shotgun (WGS) entry which is preliminary data.</text>
</comment>
<reference evidence="1" key="1">
    <citation type="submission" date="2020-05" db="EMBL/GenBank/DDBJ databases">
        <title>Mycena genomes resolve the evolution of fungal bioluminescence.</title>
        <authorList>
            <person name="Tsai I.J."/>
        </authorList>
    </citation>
    <scope>NUCLEOTIDE SEQUENCE</scope>
    <source>
        <strain evidence="1">171206Taipei</strain>
    </source>
</reference>
<dbReference type="Proteomes" id="UP000636479">
    <property type="component" value="Unassembled WGS sequence"/>
</dbReference>
<organism evidence="1 2">
    <name type="scientific">Mycena indigotica</name>
    <dbReference type="NCBI Taxonomy" id="2126181"/>
    <lineage>
        <taxon>Eukaryota</taxon>
        <taxon>Fungi</taxon>
        <taxon>Dikarya</taxon>
        <taxon>Basidiomycota</taxon>
        <taxon>Agaricomycotina</taxon>
        <taxon>Agaricomycetes</taxon>
        <taxon>Agaricomycetidae</taxon>
        <taxon>Agaricales</taxon>
        <taxon>Marasmiineae</taxon>
        <taxon>Mycenaceae</taxon>
        <taxon>Mycena</taxon>
    </lineage>
</organism>
<gene>
    <name evidence="1" type="ORF">MIND_00015000</name>
</gene>
<protein>
    <submittedName>
        <fullName evidence="1">Uncharacterized protein</fullName>
    </submittedName>
</protein>
<evidence type="ECO:0000313" key="1">
    <source>
        <dbReference type="EMBL" id="KAF7315009.1"/>
    </source>
</evidence>
<sequence length="246" mass="25727">MVPSLSHATDSLTPDAAILAIIHLDNIHPYIRGASLPSLSFQSNLFPPSALQAFVIELKASNLKNRPTLFKRAACPLKTSASSPRLPRPSVCFLRATLNHVYLGSRCAADLLFTCVLPTYTCLVLTALKAKVPAAADSTTAASLDERVAAAQREWDASIEALLIYGDGSVLHASLGGILGEGPSTAVASGAFKGIMTQDPNGTYTLVVTATTADLYAKTGASIYSGTGSAPPTVARKLESHFLGRS</sequence>
<dbReference type="GeneID" id="59339638"/>
<keyword evidence="2" id="KW-1185">Reference proteome</keyword>
<accession>A0A8H6WJX3</accession>
<proteinExistence type="predicted"/>
<dbReference type="AlphaFoldDB" id="A0A8H6WJX3"/>
<name>A0A8H6WJX3_9AGAR</name>